<dbReference type="Proteomes" id="UP000593566">
    <property type="component" value="Unassembled WGS sequence"/>
</dbReference>
<reference evidence="1 2" key="1">
    <citation type="journal article" date="2020" name="Genomics">
        <title>Complete, high-quality genomes from long-read metagenomic sequencing of two wolf lichen thalli reveals enigmatic genome architecture.</title>
        <authorList>
            <person name="McKenzie S.K."/>
            <person name="Walston R.F."/>
            <person name="Allen J.L."/>
        </authorList>
    </citation>
    <scope>NUCLEOTIDE SEQUENCE [LARGE SCALE GENOMIC DNA]</scope>
    <source>
        <strain evidence="1">WasteWater1</strain>
    </source>
</reference>
<keyword evidence="2" id="KW-1185">Reference proteome</keyword>
<dbReference type="GeneID" id="59335901"/>
<dbReference type="AlphaFoldDB" id="A0A8H6FJ03"/>
<protein>
    <submittedName>
        <fullName evidence="1">Uncharacterized protein</fullName>
    </submittedName>
</protein>
<evidence type="ECO:0000313" key="2">
    <source>
        <dbReference type="Proteomes" id="UP000593566"/>
    </source>
</evidence>
<name>A0A8H6FJ03_9LECA</name>
<sequence>MVAPLIRQLIEEEGAGEERGGVGYAEIEFDSPTLGDVAGRRQEAQLQTRLTNVEEMKDKDFLRLWIEDEAIRGESGGKGGGLFGGLFGLPLK</sequence>
<dbReference type="EMBL" id="JACCJB010000003">
    <property type="protein sequence ID" value="KAF6229386.1"/>
    <property type="molecule type" value="Genomic_DNA"/>
</dbReference>
<gene>
    <name evidence="1" type="ORF">HO133_007502</name>
</gene>
<comment type="caution">
    <text evidence="1">The sequence shown here is derived from an EMBL/GenBank/DDBJ whole genome shotgun (WGS) entry which is preliminary data.</text>
</comment>
<organism evidence="1 2">
    <name type="scientific">Letharia lupina</name>
    <dbReference type="NCBI Taxonomy" id="560253"/>
    <lineage>
        <taxon>Eukaryota</taxon>
        <taxon>Fungi</taxon>
        <taxon>Dikarya</taxon>
        <taxon>Ascomycota</taxon>
        <taxon>Pezizomycotina</taxon>
        <taxon>Lecanoromycetes</taxon>
        <taxon>OSLEUM clade</taxon>
        <taxon>Lecanoromycetidae</taxon>
        <taxon>Lecanorales</taxon>
        <taxon>Lecanorineae</taxon>
        <taxon>Parmeliaceae</taxon>
        <taxon>Letharia</taxon>
    </lineage>
</organism>
<proteinExistence type="predicted"/>
<accession>A0A8H6FJ03</accession>
<dbReference type="RefSeq" id="XP_037157028.1">
    <property type="nucleotide sequence ID" value="XM_037298393.1"/>
</dbReference>
<evidence type="ECO:0000313" key="1">
    <source>
        <dbReference type="EMBL" id="KAF6229386.1"/>
    </source>
</evidence>